<dbReference type="PROSITE" id="PS50878">
    <property type="entry name" value="RT_POL"/>
    <property type="match status" value="1"/>
</dbReference>
<dbReference type="SUPFAM" id="SSF56672">
    <property type="entry name" value="DNA/RNA polymerases"/>
    <property type="match status" value="1"/>
</dbReference>
<evidence type="ECO:0000313" key="4">
    <source>
        <dbReference type="EMBL" id="KAL0290978.1"/>
    </source>
</evidence>
<organism evidence="4">
    <name type="scientific">Sesamum radiatum</name>
    <name type="common">Black benniseed</name>
    <dbReference type="NCBI Taxonomy" id="300843"/>
    <lineage>
        <taxon>Eukaryota</taxon>
        <taxon>Viridiplantae</taxon>
        <taxon>Streptophyta</taxon>
        <taxon>Embryophyta</taxon>
        <taxon>Tracheophyta</taxon>
        <taxon>Spermatophyta</taxon>
        <taxon>Magnoliopsida</taxon>
        <taxon>eudicotyledons</taxon>
        <taxon>Gunneridae</taxon>
        <taxon>Pentapetalae</taxon>
        <taxon>asterids</taxon>
        <taxon>lamiids</taxon>
        <taxon>Lamiales</taxon>
        <taxon>Pedaliaceae</taxon>
        <taxon>Sesamum</taxon>
    </lineage>
</organism>
<reference evidence="4" key="2">
    <citation type="journal article" date="2024" name="Plant">
        <title>Genomic evolution and insights into agronomic trait innovations of Sesamum species.</title>
        <authorList>
            <person name="Miao H."/>
            <person name="Wang L."/>
            <person name="Qu L."/>
            <person name="Liu H."/>
            <person name="Sun Y."/>
            <person name="Le M."/>
            <person name="Wang Q."/>
            <person name="Wei S."/>
            <person name="Zheng Y."/>
            <person name="Lin W."/>
            <person name="Duan Y."/>
            <person name="Cao H."/>
            <person name="Xiong S."/>
            <person name="Wang X."/>
            <person name="Wei L."/>
            <person name="Li C."/>
            <person name="Ma Q."/>
            <person name="Ju M."/>
            <person name="Zhao R."/>
            <person name="Li G."/>
            <person name="Mu C."/>
            <person name="Tian Q."/>
            <person name="Mei H."/>
            <person name="Zhang T."/>
            <person name="Gao T."/>
            <person name="Zhang H."/>
        </authorList>
    </citation>
    <scope>NUCLEOTIDE SEQUENCE</scope>
    <source>
        <strain evidence="4">G02</strain>
    </source>
</reference>
<feature type="chain" id="PRO_5043733001" description="Reverse transcriptase domain-containing protein" evidence="2">
    <location>
        <begin position="27"/>
        <end position="1097"/>
    </location>
</feature>
<gene>
    <name evidence="4" type="ORF">Sradi_7037500</name>
</gene>
<feature type="region of interest" description="Disordered" evidence="1">
    <location>
        <begin position="30"/>
        <end position="103"/>
    </location>
</feature>
<feature type="compositionally biased region" description="Polar residues" evidence="1">
    <location>
        <begin position="30"/>
        <end position="51"/>
    </location>
</feature>
<dbReference type="Gene3D" id="3.60.10.10">
    <property type="entry name" value="Endonuclease/exonuclease/phosphatase"/>
    <property type="match status" value="1"/>
</dbReference>
<sequence>MNPRARTRTVPILCLTLLWTPNILVGGSTSSELGNHGGSPSQPSGLASQDQELQEAAIPQDCEDLAQLGDLEESAAKESRATASSSPLVSKSPPTAQEDQPEQPVIYVGKVKLQATSVDSIAGAFLQSSRKTLHFVPPTKQNGEIVIRPTKEVVDSGSKKWQSTAVGYFLGRRPYFPQMESFARANWKGLQHVSATSSGFFFFRFCTRFAMEEVIEGGPWLFQGQPIVLQVWEQGMSLRRQQHTQIPVWIRLKHLPMEYWTDEGLSTVASGVGTPLYTDGITTECSRLDYARMHKLSVIGACGSNLPGYEEKELSSAITIFVQKSSGHKDPKQHDGNNRNAAPMPDSESAGPASVCHNSRDSVLDKGKELVLYNSYDALATELITEPEKTRVSFANVQRIRRNLLVNWSWFDDYSGPAGRIWLVWNPLEVGVDILRVDSQFIHCCAFNKRLHTRCLITVLYGDYDIIPRRNLWRALGDLSTDISDEPWLVLGDFNAVMDDSEVCGRAADTSISMTEFRTCVRDAGLVQLPSTGCPFTWHNCSEGPRSLWKRGDENAIFRFDNFLTRIPGFLNSVEEIWKHRIAGTAMYEIVCKLKLLKSDFRRQKKLKGNLTTNVMKAKAFLEKAQALFTNSREDIFLNLVKCCRRVYAVAVKLEISMLQQRAKLRWLKHGDHNSKVFFRKINASRVKQRVYQIKRVGGELLTAQNDVNQEFISYFQNLFGGPSLHRSLDLEFLRPELKHTITPAEASLLTAHVTRSEVKEAFFDIDVESAPGPDGYTSEFYRAAWSVVGQDLFKAVGEFFHTGKLLKQINTTLIALIPKVNMPLYVSDYRPISCCNVLYKAITKIIVKRIHRILPLMIDNSQTAFVPGRSITDNILLAQELLAGYNQMRLPNRCTLKVDIQKAYDSVEWDFLLEVLRLFNFPNQFIVLIDQCISTASFSVSINGSIHGFFKGGRGLRQGDPMSPYLFVLVMEIGNALLKYRVKQATDFQYHWKCKDSGLINLCFADDVLLFCKAHLPSIKVLTDTLNEFAAMSGLKVKAKSQIILSRSVQQERQQILDYLGFQEGTLPIKYLGIPLTSSRLTMSDCRPLIDKWKQD</sequence>
<feature type="compositionally biased region" description="Polar residues" evidence="1">
    <location>
        <begin position="81"/>
        <end position="98"/>
    </location>
</feature>
<keyword evidence="2" id="KW-0732">Signal</keyword>
<protein>
    <recommendedName>
        <fullName evidence="3">Reverse transcriptase domain-containing protein</fullName>
    </recommendedName>
</protein>
<feature type="signal peptide" evidence="2">
    <location>
        <begin position="1"/>
        <end position="26"/>
    </location>
</feature>
<dbReference type="InterPro" id="IPR036691">
    <property type="entry name" value="Endo/exonu/phosph_ase_sf"/>
</dbReference>
<dbReference type="Pfam" id="PF00078">
    <property type="entry name" value="RVT_1"/>
    <property type="match status" value="1"/>
</dbReference>
<feature type="region of interest" description="Disordered" evidence="1">
    <location>
        <begin position="325"/>
        <end position="358"/>
    </location>
</feature>
<dbReference type="PANTHER" id="PTHR31635">
    <property type="entry name" value="REVERSE TRANSCRIPTASE DOMAIN-CONTAINING PROTEIN-RELATED"/>
    <property type="match status" value="1"/>
</dbReference>
<dbReference type="PANTHER" id="PTHR31635:SF196">
    <property type="entry name" value="REVERSE TRANSCRIPTASE DOMAIN-CONTAINING PROTEIN-RELATED"/>
    <property type="match status" value="1"/>
</dbReference>
<dbReference type="InterPro" id="IPR025558">
    <property type="entry name" value="DUF4283"/>
</dbReference>
<dbReference type="AlphaFoldDB" id="A0AAW2JBN6"/>
<dbReference type="SUPFAM" id="SSF56219">
    <property type="entry name" value="DNase I-like"/>
    <property type="match status" value="1"/>
</dbReference>
<dbReference type="InterPro" id="IPR000477">
    <property type="entry name" value="RT_dom"/>
</dbReference>
<name>A0AAW2JBN6_SESRA</name>
<feature type="compositionally biased region" description="Basic and acidic residues" evidence="1">
    <location>
        <begin position="327"/>
        <end position="337"/>
    </location>
</feature>
<proteinExistence type="predicted"/>
<dbReference type="InterPro" id="IPR043502">
    <property type="entry name" value="DNA/RNA_pol_sf"/>
</dbReference>
<comment type="caution">
    <text evidence="4">The sequence shown here is derived from an EMBL/GenBank/DDBJ whole genome shotgun (WGS) entry which is preliminary data.</text>
</comment>
<evidence type="ECO:0000256" key="1">
    <source>
        <dbReference type="SAM" id="MobiDB-lite"/>
    </source>
</evidence>
<feature type="domain" description="Reverse transcriptase" evidence="3">
    <location>
        <begin position="799"/>
        <end position="1065"/>
    </location>
</feature>
<accession>A0AAW2JBN6</accession>
<dbReference type="CDD" id="cd01650">
    <property type="entry name" value="RT_nLTR_like"/>
    <property type="match status" value="1"/>
</dbReference>
<dbReference type="Pfam" id="PF14111">
    <property type="entry name" value="DUF4283"/>
    <property type="match status" value="1"/>
</dbReference>
<evidence type="ECO:0000259" key="3">
    <source>
        <dbReference type="PROSITE" id="PS50878"/>
    </source>
</evidence>
<dbReference type="EMBL" id="JACGWJ010000575">
    <property type="protein sequence ID" value="KAL0290978.1"/>
    <property type="molecule type" value="Genomic_DNA"/>
</dbReference>
<reference evidence="4" key="1">
    <citation type="submission" date="2020-06" db="EMBL/GenBank/DDBJ databases">
        <authorList>
            <person name="Li T."/>
            <person name="Hu X."/>
            <person name="Zhang T."/>
            <person name="Song X."/>
            <person name="Zhang H."/>
            <person name="Dai N."/>
            <person name="Sheng W."/>
            <person name="Hou X."/>
            <person name="Wei L."/>
        </authorList>
    </citation>
    <scope>NUCLEOTIDE SEQUENCE</scope>
    <source>
        <strain evidence="4">G02</strain>
        <tissue evidence="4">Leaf</tissue>
    </source>
</reference>
<evidence type="ECO:0000256" key="2">
    <source>
        <dbReference type="SAM" id="SignalP"/>
    </source>
</evidence>